<dbReference type="Gene3D" id="2.60.120.10">
    <property type="entry name" value="Jelly Rolls"/>
    <property type="match status" value="1"/>
</dbReference>
<reference evidence="3" key="1">
    <citation type="submission" date="2016-10" db="EMBL/GenBank/DDBJ databases">
        <authorList>
            <person name="Varghese N."/>
            <person name="Submissions S."/>
        </authorList>
    </citation>
    <scope>NUCLEOTIDE SEQUENCE [LARGE SCALE GENOMIC DNA]</scope>
    <source>
        <strain evidence="3">DSM 19315</strain>
    </source>
</reference>
<evidence type="ECO:0000313" key="2">
    <source>
        <dbReference type="EMBL" id="SFG09025.1"/>
    </source>
</evidence>
<dbReference type="InterPro" id="IPR008894">
    <property type="entry name" value="QdtA_cupin_dom"/>
</dbReference>
<dbReference type="Pfam" id="PF05523">
    <property type="entry name" value="FdtA"/>
    <property type="match status" value="1"/>
</dbReference>
<dbReference type="InterPro" id="IPR014710">
    <property type="entry name" value="RmlC-like_jellyroll"/>
</dbReference>
<dbReference type="CDD" id="cd20292">
    <property type="entry name" value="cupin_QdtA-like"/>
    <property type="match status" value="1"/>
</dbReference>
<dbReference type="Proteomes" id="UP000199642">
    <property type="component" value="Unassembled WGS sequence"/>
</dbReference>
<dbReference type="OrthoDB" id="9795513at2"/>
<accession>A0A1I2NYI0</accession>
<dbReference type="EMBL" id="FOPC01000001">
    <property type="protein sequence ID" value="SFG09025.1"/>
    <property type="molecule type" value="Genomic_DNA"/>
</dbReference>
<protein>
    <submittedName>
        <fullName evidence="2">WxcM-like, C-terminal</fullName>
    </submittedName>
</protein>
<organism evidence="2 3">
    <name type="scientific">Algoriphagus hitonicola</name>
    <dbReference type="NCBI Taxonomy" id="435880"/>
    <lineage>
        <taxon>Bacteria</taxon>
        <taxon>Pseudomonadati</taxon>
        <taxon>Bacteroidota</taxon>
        <taxon>Cytophagia</taxon>
        <taxon>Cytophagales</taxon>
        <taxon>Cyclobacteriaceae</taxon>
        <taxon>Algoriphagus</taxon>
    </lineage>
</organism>
<dbReference type="STRING" id="435880.SAMN04487988_101373"/>
<gene>
    <name evidence="2" type="ORF">SAMN04487988_101373</name>
</gene>
<dbReference type="SUPFAM" id="SSF51182">
    <property type="entry name" value="RmlC-like cupins"/>
    <property type="match status" value="1"/>
</dbReference>
<dbReference type="AlphaFoldDB" id="A0A1I2NYI0"/>
<sequence length="137" mass="15547">MSSKISLQKVQLIDFPKVKDSTGILHFLERADLLPEGIKRAFWISEVSEQSNRGKHAHLRESQVLVAVSGIVEVWAHQAGQKAVKFSLDRPNLGVFIPALTWVETKFSKGAILLGFSNQEFSESDYIRNLDEFEKYQ</sequence>
<feature type="domain" description="Sugar 3,4-ketoisomerase QdtA cupin" evidence="1">
    <location>
        <begin position="9"/>
        <end position="136"/>
    </location>
</feature>
<keyword evidence="3" id="KW-1185">Reference proteome</keyword>
<proteinExistence type="predicted"/>
<dbReference type="RefSeq" id="WP_092788538.1">
    <property type="nucleotide sequence ID" value="NZ_FOPC01000001.1"/>
</dbReference>
<dbReference type="InterPro" id="IPR011051">
    <property type="entry name" value="RmlC_Cupin_sf"/>
</dbReference>
<evidence type="ECO:0000259" key="1">
    <source>
        <dbReference type="Pfam" id="PF05523"/>
    </source>
</evidence>
<name>A0A1I2NYI0_9BACT</name>
<evidence type="ECO:0000313" key="3">
    <source>
        <dbReference type="Proteomes" id="UP000199642"/>
    </source>
</evidence>